<feature type="compositionally biased region" description="Low complexity" evidence="1">
    <location>
        <begin position="156"/>
        <end position="169"/>
    </location>
</feature>
<feature type="compositionally biased region" description="Polar residues" evidence="1">
    <location>
        <begin position="170"/>
        <end position="195"/>
    </location>
</feature>
<dbReference type="Proteomes" id="UP001143474">
    <property type="component" value="Unassembled WGS sequence"/>
</dbReference>
<dbReference type="AlphaFoldDB" id="A0A9W6MBD2"/>
<name>A0A9W6MBD2_9ACTN</name>
<protein>
    <recommendedName>
        <fullName evidence="4">ATP synthase F0 subunit B</fullName>
    </recommendedName>
</protein>
<evidence type="ECO:0000256" key="1">
    <source>
        <dbReference type="SAM" id="MobiDB-lite"/>
    </source>
</evidence>
<feature type="compositionally biased region" description="Low complexity" evidence="1">
    <location>
        <begin position="214"/>
        <end position="224"/>
    </location>
</feature>
<dbReference type="EMBL" id="BSEV01000001">
    <property type="protein sequence ID" value="GLK07543.1"/>
    <property type="molecule type" value="Genomic_DNA"/>
</dbReference>
<reference evidence="2" key="1">
    <citation type="journal article" date="2014" name="Int. J. Syst. Evol. Microbiol.">
        <title>Complete genome sequence of Corynebacterium casei LMG S-19264T (=DSM 44701T), isolated from a smear-ripened cheese.</title>
        <authorList>
            <consortium name="US DOE Joint Genome Institute (JGI-PGF)"/>
            <person name="Walter F."/>
            <person name="Albersmeier A."/>
            <person name="Kalinowski J."/>
            <person name="Ruckert C."/>
        </authorList>
    </citation>
    <scope>NUCLEOTIDE SEQUENCE</scope>
    <source>
        <strain evidence="2">VKM Ac-2007</strain>
    </source>
</reference>
<comment type="caution">
    <text evidence="2">The sequence shown here is derived from an EMBL/GenBank/DDBJ whole genome shotgun (WGS) entry which is preliminary data.</text>
</comment>
<organism evidence="2 3">
    <name type="scientific">Streptosporangium carneum</name>
    <dbReference type="NCBI Taxonomy" id="47481"/>
    <lineage>
        <taxon>Bacteria</taxon>
        <taxon>Bacillati</taxon>
        <taxon>Actinomycetota</taxon>
        <taxon>Actinomycetes</taxon>
        <taxon>Streptosporangiales</taxon>
        <taxon>Streptosporangiaceae</taxon>
        <taxon>Streptosporangium</taxon>
    </lineage>
</organism>
<feature type="region of interest" description="Disordered" evidence="1">
    <location>
        <begin position="156"/>
        <end position="259"/>
    </location>
</feature>
<feature type="compositionally biased region" description="Basic and acidic residues" evidence="1">
    <location>
        <begin position="58"/>
        <end position="71"/>
    </location>
</feature>
<feature type="region of interest" description="Disordered" evidence="1">
    <location>
        <begin position="1"/>
        <end position="76"/>
    </location>
</feature>
<keyword evidence="3" id="KW-1185">Reference proteome</keyword>
<accession>A0A9W6MBD2</accession>
<evidence type="ECO:0000313" key="2">
    <source>
        <dbReference type="EMBL" id="GLK07543.1"/>
    </source>
</evidence>
<sequence>MSEYPTGPDRGAGQSGGLQATAQQGKAAVGEVAETAKDQAQAVAAEAREQARQAVGQLRERAGEQAREQSRRAAQGIRQWADELNSMSEAAKPDSPVNGVVQQVANRGHQAADYLERHGLAGVVQEVQTFARRRPGVFLAAAAAAGFLAGRIAKATTGATQSSSGTGQTYPDSSSGTGQAYPTTTGTGQPYSTGQTYPDPTGPGSYPGTGVGGSSSSTGQGYSGVADPLASLGTGTRPASSYPPVEEPPATGGWGGERR</sequence>
<evidence type="ECO:0008006" key="4">
    <source>
        <dbReference type="Google" id="ProtNLM"/>
    </source>
</evidence>
<evidence type="ECO:0000313" key="3">
    <source>
        <dbReference type="Proteomes" id="UP001143474"/>
    </source>
</evidence>
<gene>
    <name evidence="2" type="ORF">GCM10017600_09480</name>
</gene>
<proteinExistence type="predicted"/>
<reference evidence="2" key="2">
    <citation type="submission" date="2023-01" db="EMBL/GenBank/DDBJ databases">
        <authorList>
            <person name="Sun Q."/>
            <person name="Evtushenko L."/>
        </authorList>
    </citation>
    <scope>NUCLEOTIDE SEQUENCE</scope>
    <source>
        <strain evidence="2">VKM Ac-2007</strain>
    </source>
</reference>
<dbReference type="RefSeq" id="WP_271216072.1">
    <property type="nucleotide sequence ID" value="NZ_BAAAVD010000006.1"/>
</dbReference>